<dbReference type="EMBL" id="BAABFA010000010">
    <property type="protein sequence ID" value="GAA4464971.1"/>
    <property type="molecule type" value="Genomic_DNA"/>
</dbReference>
<dbReference type="Proteomes" id="UP001500067">
    <property type="component" value="Unassembled WGS sequence"/>
</dbReference>
<evidence type="ECO:0000313" key="3">
    <source>
        <dbReference type="EMBL" id="GAA4464971.1"/>
    </source>
</evidence>
<evidence type="ECO:0000259" key="2">
    <source>
        <dbReference type="SMART" id="SM00849"/>
    </source>
</evidence>
<comment type="caution">
    <text evidence="3">The sequence shown here is derived from an EMBL/GenBank/DDBJ whole genome shotgun (WGS) entry which is preliminary data.</text>
</comment>
<comment type="similarity">
    <text evidence="1">Belongs to the metallo-beta-lactamase superfamily. Class-B beta-lactamase family.</text>
</comment>
<evidence type="ECO:0000313" key="4">
    <source>
        <dbReference type="Proteomes" id="UP001500067"/>
    </source>
</evidence>
<dbReference type="Pfam" id="PF00753">
    <property type="entry name" value="Lactamase_B"/>
    <property type="match status" value="1"/>
</dbReference>
<feature type="domain" description="Metallo-beta-lactamase" evidence="2">
    <location>
        <begin position="11"/>
        <end position="186"/>
    </location>
</feature>
<protein>
    <submittedName>
        <fullName evidence="3">MBL fold metallo-hydrolase</fullName>
    </submittedName>
</protein>
<dbReference type="InterPro" id="IPR001279">
    <property type="entry name" value="Metallo-B-lactamas"/>
</dbReference>
<sequence>MIQVISITINAVNLYLLDTGACRFLIDTGFPGSMPALGRALRQYGLKVRNIDYVMVTHFHIDHAGSLQELKDEGVRAMVVDVQQPFIAPMEHMAAGKWPYRPLRCDDNMLISATDARNFLAGIGIMGNIIPVSVHSEDSVCMLLDMGAVFTGDLPAPALATAYGTAAEATWHMLKEMGANTVYPGHGQAYIL</sequence>
<organism evidence="3 4">
    <name type="scientific">Nemorincola caseinilytica</name>
    <dbReference type="NCBI Taxonomy" id="2054315"/>
    <lineage>
        <taxon>Bacteria</taxon>
        <taxon>Pseudomonadati</taxon>
        <taxon>Bacteroidota</taxon>
        <taxon>Chitinophagia</taxon>
        <taxon>Chitinophagales</taxon>
        <taxon>Chitinophagaceae</taxon>
        <taxon>Nemorincola</taxon>
    </lineage>
</organism>
<keyword evidence="4" id="KW-1185">Reference proteome</keyword>
<name>A0ABP8NCD7_9BACT</name>
<dbReference type="SUPFAM" id="SSF56281">
    <property type="entry name" value="Metallo-hydrolase/oxidoreductase"/>
    <property type="match status" value="1"/>
</dbReference>
<dbReference type="RefSeq" id="WP_345081369.1">
    <property type="nucleotide sequence ID" value="NZ_BAABFA010000010.1"/>
</dbReference>
<accession>A0ABP8NCD7</accession>
<dbReference type="InterPro" id="IPR036866">
    <property type="entry name" value="RibonucZ/Hydroxyglut_hydro"/>
</dbReference>
<dbReference type="PANTHER" id="PTHR42951:SF4">
    <property type="entry name" value="ACYL-COENZYME A THIOESTERASE MBLAC2"/>
    <property type="match status" value="1"/>
</dbReference>
<dbReference type="PANTHER" id="PTHR42951">
    <property type="entry name" value="METALLO-BETA-LACTAMASE DOMAIN-CONTAINING"/>
    <property type="match status" value="1"/>
</dbReference>
<proteinExistence type="inferred from homology"/>
<dbReference type="Gene3D" id="3.60.15.10">
    <property type="entry name" value="Ribonuclease Z/Hydroxyacylglutathione hydrolase-like"/>
    <property type="match status" value="1"/>
</dbReference>
<gene>
    <name evidence="3" type="ORF">GCM10023093_16380</name>
</gene>
<dbReference type="SMART" id="SM00849">
    <property type="entry name" value="Lactamase_B"/>
    <property type="match status" value="1"/>
</dbReference>
<dbReference type="InterPro" id="IPR050855">
    <property type="entry name" value="NDM-1-like"/>
</dbReference>
<evidence type="ECO:0000256" key="1">
    <source>
        <dbReference type="ARBA" id="ARBA00005250"/>
    </source>
</evidence>
<reference evidence="4" key="1">
    <citation type="journal article" date="2019" name="Int. J. Syst. Evol. Microbiol.">
        <title>The Global Catalogue of Microorganisms (GCM) 10K type strain sequencing project: providing services to taxonomists for standard genome sequencing and annotation.</title>
        <authorList>
            <consortium name="The Broad Institute Genomics Platform"/>
            <consortium name="The Broad Institute Genome Sequencing Center for Infectious Disease"/>
            <person name="Wu L."/>
            <person name="Ma J."/>
        </authorList>
    </citation>
    <scope>NUCLEOTIDE SEQUENCE [LARGE SCALE GENOMIC DNA]</scope>
    <source>
        <strain evidence="4">JCM 32105</strain>
    </source>
</reference>